<comment type="similarity">
    <text evidence="16">Belongs to the SEDS family. FtsW subfamily.</text>
</comment>
<keyword evidence="3" id="KW-1003">Cell membrane</keyword>
<evidence type="ECO:0000256" key="20">
    <source>
        <dbReference type="ARBA" id="ARBA00049902"/>
    </source>
</evidence>
<feature type="transmembrane region" description="Helical" evidence="21">
    <location>
        <begin position="349"/>
        <end position="370"/>
    </location>
</feature>
<dbReference type="GO" id="GO:0009252">
    <property type="term" value="P:peptidoglycan biosynthetic process"/>
    <property type="evidence" value="ECO:0007669"/>
    <property type="project" value="UniProtKB-KW"/>
</dbReference>
<evidence type="ECO:0000256" key="4">
    <source>
        <dbReference type="ARBA" id="ARBA00022618"/>
    </source>
</evidence>
<keyword evidence="4 22" id="KW-0132">Cell division</keyword>
<evidence type="ECO:0000256" key="8">
    <source>
        <dbReference type="ARBA" id="ARBA00022960"/>
    </source>
</evidence>
<dbReference type="GO" id="GO:0015648">
    <property type="term" value="F:lipid-linked peptidoglycan transporter activity"/>
    <property type="evidence" value="ECO:0007669"/>
    <property type="project" value="TreeGrafter"/>
</dbReference>
<protein>
    <recommendedName>
        <fullName evidence="17">Probable peptidoglycan glycosyltransferase FtsW</fullName>
        <ecNumber evidence="19">2.4.99.28</ecNumber>
    </recommendedName>
    <alternativeName>
        <fullName evidence="18">Cell division protein FtsW</fullName>
    </alternativeName>
    <alternativeName>
        <fullName evidence="15">Cell wall polymerase</fullName>
    </alternativeName>
    <alternativeName>
        <fullName evidence="14">Peptidoglycan polymerase</fullName>
    </alternativeName>
</protein>
<comment type="pathway">
    <text evidence="2">Cell wall biogenesis; peptidoglycan biosynthesis.</text>
</comment>
<feature type="transmembrane region" description="Helical" evidence="21">
    <location>
        <begin position="91"/>
        <end position="113"/>
    </location>
</feature>
<evidence type="ECO:0000256" key="19">
    <source>
        <dbReference type="ARBA" id="ARBA00044770"/>
    </source>
</evidence>
<comment type="subcellular location">
    <subcellularLocation>
        <location evidence="1">Cell membrane</location>
        <topology evidence="1">Multi-pass membrane protein</topology>
    </subcellularLocation>
</comment>
<feature type="transmembrane region" description="Helical" evidence="21">
    <location>
        <begin position="67"/>
        <end position="85"/>
    </location>
</feature>
<evidence type="ECO:0000256" key="17">
    <source>
        <dbReference type="ARBA" id="ARBA00041185"/>
    </source>
</evidence>
<keyword evidence="7 21" id="KW-0812">Transmembrane</keyword>
<evidence type="ECO:0000256" key="5">
    <source>
        <dbReference type="ARBA" id="ARBA00022676"/>
    </source>
</evidence>
<keyword evidence="23" id="KW-1185">Reference proteome</keyword>
<sequence length="389" mass="41036">MTEMVYGTAPIRAGEPVLPRWWRTVDKWSISCILLLFGVGMLLGLAASPPLAEKNGFDAFHYVERQAVFGVAALVAMLVVSTMPPDLVRRAGVVGFAAAFVALALLPILGTDFGKGAVRWYSLGFASVQPSEFLKPAFVVLAAWLMAAGQEVNGPPGRTISLAVALVVVAFLAMQPDFGQAALVLFAWGVMYFVAGASLVLLVGLAGAVVFAGVVAYQNSEHFARRIDGFLSPEIDPRTQLGYAVNAIQEGGIFGVGVGEGQVKWSLPDAHTDFIIAVAAEEYGLILVLAIIALYLTVVLRALYRLTRERDGFIRLAGTGLACSFGVQALINMGVAVKLLPAKGMTLPFVSYGGSSIIASGIALGALLALTRTRPQGEIGDLLRRGGRA</sequence>
<evidence type="ECO:0000256" key="11">
    <source>
        <dbReference type="ARBA" id="ARBA00023136"/>
    </source>
</evidence>
<evidence type="ECO:0000256" key="14">
    <source>
        <dbReference type="ARBA" id="ARBA00032370"/>
    </source>
</evidence>
<proteinExistence type="inferred from homology"/>
<evidence type="ECO:0000256" key="12">
    <source>
        <dbReference type="ARBA" id="ARBA00023306"/>
    </source>
</evidence>
<keyword evidence="6" id="KW-0808">Transferase</keyword>
<dbReference type="OrthoDB" id="9768187at2"/>
<keyword evidence="8" id="KW-0133">Cell shape</keyword>
<evidence type="ECO:0000256" key="7">
    <source>
        <dbReference type="ARBA" id="ARBA00022692"/>
    </source>
</evidence>
<evidence type="ECO:0000256" key="15">
    <source>
        <dbReference type="ARBA" id="ARBA00033270"/>
    </source>
</evidence>
<keyword evidence="10 21" id="KW-1133">Transmembrane helix</keyword>
<evidence type="ECO:0000256" key="10">
    <source>
        <dbReference type="ARBA" id="ARBA00022989"/>
    </source>
</evidence>
<keyword evidence="13" id="KW-0961">Cell wall biogenesis/degradation</keyword>
<dbReference type="InterPro" id="IPR001182">
    <property type="entry name" value="FtsW/RodA"/>
</dbReference>
<accession>A0A4R2NVZ2</accession>
<evidence type="ECO:0000256" key="9">
    <source>
        <dbReference type="ARBA" id="ARBA00022984"/>
    </source>
</evidence>
<dbReference type="EMBL" id="SLXL01000002">
    <property type="protein sequence ID" value="TCP26303.1"/>
    <property type="molecule type" value="Genomic_DNA"/>
</dbReference>
<dbReference type="GO" id="GO:0071555">
    <property type="term" value="P:cell wall organization"/>
    <property type="evidence" value="ECO:0007669"/>
    <property type="project" value="UniProtKB-KW"/>
</dbReference>
<evidence type="ECO:0000256" key="16">
    <source>
        <dbReference type="ARBA" id="ARBA00038053"/>
    </source>
</evidence>
<evidence type="ECO:0000256" key="18">
    <source>
        <dbReference type="ARBA" id="ARBA00041418"/>
    </source>
</evidence>
<comment type="catalytic activity">
    <reaction evidence="20">
        <text>[GlcNAc-(1-&gt;4)-Mur2Ac(oyl-L-Ala-gamma-D-Glu-L-Lys-D-Ala-D-Ala)](n)-di-trans,octa-cis-undecaprenyl diphosphate + beta-D-GlcNAc-(1-&gt;4)-Mur2Ac(oyl-L-Ala-gamma-D-Glu-L-Lys-D-Ala-D-Ala)-di-trans,octa-cis-undecaprenyl diphosphate = [GlcNAc-(1-&gt;4)-Mur2Ac(oyl-L-Ala-gamma-D-Glu-L-Lys-D-Ala-D-Ala)](n+1)-di-trans,octa-cis-undecaprenyl diphosphate + di-trans,octa-cis-undecaprenyl diphosphate + H(+)</text>
        <dbReference type="Rhea" id="RHEA:23708"/>
        <dbReference type="Rhea" id="RHEA-COMP:9602"/>
        <dbReference type="Rhea" id="RHEA-COMP:9603"/>
        <dbReference type="ChEBI" id="CHEBI:15378"/>
        <dbReference type="ChEBI" id="CHEBI:58405"/>
        <dbReference type="ChEBI" id="CHEBI:60033"/>
        <dbReference type="ChEBI" id="CHEBI:78435"/>
        <dbReference type="EC" id="2.4.99.28"/>
    </reaction>
</comment>
<feature type="transmembrane region" description="Helical" evidence="21">
    <location>
        <begin position="185"/>
        <end position="217"/>
    </location>
</feature>
<dbReference type="GO" id="GO:0032153">
    <property type="term" value="C:cell division site"/>
    <property type="evidence" value="ECO:0007669"/>
    <property type="project" value="TreeGrafter"/>
</dbReference>
<evidence type="ECO:0000313" key="22">
    <source>
        <dbReference type="EMBL" id="TCP26303.1"/>
    </source>
</evidence>
<dbReference type="AlphaFoldDB" id="A0A4R2NVZ2"/>
<dbReference type="Pfam" id="PF01098">
    <property type="entry name" value="FTSW_RODA_SPOVE"/>
    <property type="match status" value="1"/>
</dbReference>
<keyword evidence="12" id="KW-0131">Cell cycle</keyword>
<dbReference type="Proteomes" id="UP000295733">
    <property type="component" value="Unassembled WGS sequence"/>
</dbReference>
<dbReference type="PANTHER" id="PTHR30474:SF2">
    <property type="entry name" value="PEPTIDOGLYCAN GLYCOSYLTRANSFERASE FTSW-RELATED"/>
    <property type="match status" value="1"/>
</dbReference>
<dbReference type="PANTHER" id="PTHR30474">
    <property type="entry name" value="CELL CYCLE PROTEIN"/>
    <property type="match status" value="1"/>
</dbReference>
<keyword evidence="9" id="KW-0573">Peptidoglycan synthesis</keyword>
<evidence type="ECO:0000256" key="21">
    <source>
        <dbReference type="SAM" id="Phobius"/>
    </source>
</evidence>
<name>A0A4R2NVZ2_RHOAD</name>
<evidence type="ECO:0000256" key="2">
    <source>
        <dbReference type="ARBA" id="ARBA00004752"/>
    </source>
</evidence>
<evidence type="ECO:0000313" key="23">
    <source>
        <dbReference type="Proteomes" id="UP000295733"/>
    </source>
</evidence>
<dbReference type="GO" id="GO:0008955">
    <property type="term" value="F:peptidoglycan glycosyltransferase activity"/>
    <property type="evidence" value="ECO:0007669"/>
    <property type="project" value="UniProtKB-EC"/>
</dbReference>
<evidence type="ECO:0000256" key="6">
    <source>
        <dbReference type="ARBA" id="ARBA00022679"/>
    </source>
</evidence>
<dbReference type="GO" id="GO:0005886">
    <property type="term" value="C:plasma membrane"/>
    <property type="evidence" value="ECO:0007669"/>
    <property type="project" value="UniProtKB-SubCell"/>
</dbReference>
<dbReference type="EC" id="2.4.99.28" evidence="19"/>
<reference evidence="22 23" key="1">
    <citation type="submission" date="2019-03" db="EMBL/GenBank/DDBJ databases">
        <title>Genomic Encyclopedia of Type Strains, Phase IV (KMG-IV): sequencing the most valuable type-strain genomes for metagenomic binning, comparative biology and taxonomic classification.</title>
        <authorList>
            <person name="Goeker M."/>
        </authorList>
    </citation>
    <scope>NUCLEOTIDE SEQUENCE [LARGE SCALE GENOMIC DNA]</scope>
    <source>
        <strain evidence="22 23">DSM 2781</strain>
    </source>
</reference>
<dbReference type="RefSeq" id="WP_132600110.1">
    <property type="nucleotide sequence ID" value="NZ_NRRP01000025.1"/>
</dbReference>
<evidence type="ECO:0000256" key="3">
    <source>
        <dbReference type="ARBA" id="ARBA00022475"/>
    </source>
</evidence>
<organism evidence="22 23">
    <name type="scientific">Rhodovulum adriaticum</name>
    <name type="common">Rhodopseudomonas adriatica</name>
    <dbReference type="NCBI Taxonomy" id="35804"/>
    <lineage>
        <taxon>Bacteria</taxon>
        <taxon>Pseudomonadati</taxon>
        <taxon>Pseudomonadota</taxon>
        <taxon>Alphaproteobacteria</taxon>
        <taxon>Rhodobacterales</taxon>
        <taxon>Paracoccaceae</taxon>
        <taxon>Rhodovulum</taxon>
    </lineage>
</organism>
<gene>
    <name evidence="22" type="ORF">EV656_102266</name>
</gene>
<feature type="transmembrane region" description="Helical" evidence="21">
    <location>
        <begin position="28"/>
        <end position="47"/>
    </location>
</feature>
<dbReference type="NCBIfam" id="TIGR02614">
    <property type="entry name" value="ftsW"/>
    <property type="match status" value="1"/>
</dbReference>
<dbReference type="GO" id="GO:0008360">
    <property type="term" value="P:regulation of cell shape"/>
    <property type="evidence" value="ECO:0007669"/>
    <property type="project" value="UniProtKB-KW"/>
</dbReference>
<keyword evidence="5" id="KW-0328">Glycosyltransferase</keyword>
<dbReference type="GO" id="GO:0051301">
    <property type="term" value="P:cell division"/>
    <property type="evidence" value="ECO:0007669"/>
    <property type="project" value="UniProtKB-KW"/>
</dbReference>
<feature type="transmembrane region" description="Helical" evidence="21">
    <location>
        <begin position="283"/>
        <end position="304"/>
    </location>
</feature>
<keyword evidence="11 21" id="KW-0472">Membrane</keyword>
<evidence type="ECO:0000256" key="1">
    <source>
        <dbReference type="ARBA" id="ARBA00004651"/>
    </source>
</evidence>
<evidence type="ECO:0000256" key="13">
    <source>
        <dbReference type="ARBA" id="ARBA00023316"/>
    </source>
</evidence>
<feature type="transmembrane region" description="Helical" evidence="21">
    <location>
        <begin position="316"/>
        <end position="337"/>
    </location>
</feature>
<dbReference type="InterPro" id="IPR013437">
    <property type="entry name" value="FtsW"/>
</dbReference>
<comment type="caution">
    <text evidence="22">The sequence shown here is derived from an EMBL/GenBank/DDBJ whole genome shotgun (WGS) entry which is preliminary data.</text>
</comment>